<keyword evidence="2" id="KW-1185">Reference proteome</keyword>
<evidence type="ECO:0000313" key="2">
    <source>
        <dbReference type="Proteomes" id="UP000541444"/>
    </source>
</evidence>
<evidence type="ECO:0000313" key="1">
    <source>
        <dbReference type="EMBL" id="KAF6171168.1"/>
    </source>
</evidence>
<comment type="caution">
    <text evidence="1">The sequence shown here is derived from an EMBL/GenBank/DDBJ whole genome shotgun (WGS) entry which is preliminary data.</text>
</comment>
<organism evidence="1 2">
    <name type="scientific">Kingdonia uniflora</name>
    <dbReference type="NCBI Taxonomy" id="39325"/>
    <lineage>
        <taxon>Eukaryota</taxon>
        <taxon>Viridiplantae</taxon>
        <taxon>Streptophyta</taxon>
        <taxon>Embryophyta</taxon>
        <taxon>Tracheophyta</taxon>
        <taxon>Spermatophyta</taxon>
        <taxon>Magnoliopsida</taxon>
        <taxon>Ranunculales</taxon>
        <taxon>Circaeasteraceae</taxon>
        <taxon>Kingdonia</taxon>
    </lineage>
</organism>
<name>A0A7J7NW82_9MAGN</name>
<reference evidence="1 2" key="1">
    <citation type="journal article" date="2020" name="IScience">
        <title>Genome Sequencing of the Endangered Kingdonia uniflora (Circaeasteraceae, Ranunculales) Reveals Potential Mechanisms of Evolutionary Specialization.</title>
        <authorList>
            <person name="Sun Y."/>
            <person name="Deng T."/>
            <person name="Zhang A."/>
            <person name="Moore M.J."/>
            <person name="Landis J.B."/>
            <person name="Lin N."/>
            <person name="Zhang H."/>
            <person name="Zhang X."/>
            <person name="Huang J."/>
            <person name="Zhang X."/>
            <person name="Sun H."/>
            <person name="Wang H."/>
        </authorList>
    </citation>
    <scope>NUCLEOTIDE SEQUENCE [LARGE SCALE GENOMIC DNA]</scope>
    <source>
        <strain evidence="1">TB1705</strain>
        <tissue evidence="1">Leaf</tissue>
    </source>
</reference>
<protein>
    <submittedName>
        <fullName evidence="1">Uncharacterized protein</fullName>
    </submittedName>
</protein>
<accession>A0A7J7NW82</accession>
<sequence>MSDFRTGLNLENFTRSAGAVLFFKCYHNFDLKSFDSNKVCEIKLARVQGKQGLVMHFENSYFRCEIDEYLPVKFSPAANTLISKPTQEKKFVIQQSNKLREKLDYGLPVNTLVCLWSLQDLKPVIVCLLWRSGTKESIHGSTSGKILDTPLEFLEEFSQKYLYGSTLNLNAKVNNFIHNNNWVIPTNAVYDLDFIWENINDIASHQGENDEVVWTVSAK</sequence>
<proteinExistence type="predicted"/>
<feature type="non-terminal residue" evidence="1">
    <location>
        <position position="1"/>
    </location>
</feature>
<dbReference type="Proteomes" id="UP000541444">
    <property type="component" value="Unassembled WGS sequence"/>
</dbReference>
<dbReference type="EMBL" id="JACGCM010000519">
    <property type="protein sequence ID" value="KAF6171168.1"/>
    <property type="molecule type" value="Genomic_DNA"/>
</dbReference>
<dbReference type="OrthoDB" id="417481at2759"/>
<gene>
    <name evidence="1" type="ORF">GIB67_035125</name>
</gene>
<dbReference type="AlphaFoldDB" id="A0A7J7NW82"/>